<comment type="caution">
    <text evidence="3">The sequence shown here is derived from an EMBL/GenBank/DDBJ whole genome shotgun (WGS) entry which is preliminary data.</text>
</comment>
<evidence type="ECO:0000313" key="4">
    <source>
        <dbReference type="Proteomes" id="UP000299102"/>
    </source>
</evidence>
<proteinExistence type="predicted"/>
<protein>
    <submittedName>
        <fullName evidence="3">Uncharacterized protein</fullName>
    </submittedName>
</protein>
<sequence length="194" mass="21093">MRSPRSATLFVSHRVILATLSSTGRATPRHQAPHETIECNLCLPTPEDGHAAPVTPSVARASALSRPARLRGRHPSGGPPARPPAARRVRRAPVVGTSPYIVTNANHKTSVVTFFNSCVWFVYCSSKAVPDLGEGDRSYSLGGPHKRRAPRWTTEKKIIQTIKRFGAEGPPLLCGQQGLRGEAFRPLNPALVRR</sequence>
<organism evidence="3 4">
    <name type="scientific">Eumeta variegata</name>
    <name type="common">Bagworm moth</name>
    <name type="synonym">Eumeta japonica</name>
    <dbReference type="NCBI Taxonomy" id="151549"/>
    <lineage>
        <taxon>Eukaryota</taxon>
        <taxon>Metazoa</taxon>
        <taxon>Ecdysozoa</taxon>
        <taxon>Arthropoda</taxon>
        <taxon>Hexapoda</taxon>
        <taxon>Insecta</taxon>
        <taxon>Pterygota</taxon>
        <taxon>Neoptera</taxon>
        <taxon>Endopterygota</taxon>
        <taxon>Lepidoptera</taxon>
        <taxon>Glossata</taxon>
        <taxon>Ditrysia</taxon>
        <taxon>Tineoidea</taxon>
        <taxon>Psychidae</taxon>
        <taxon>Oiketicinae</taxon>
        <taxon>Eumeta</taxon>
    </lineage>
</organism>
<evidence type="ECO:0000256" key="2">
    <source>
        <dbReference type="SAM" id="SignalP"/>
    </source>
</evidence>
<dbReference type="Proteomes" id="UP000299102">
    <property type="component" value="Unassembled WGS sequence"/>
</dbReference>
<dbReference type="AlphaFoldDB" id="A0A4C1VCP2"/>
<keyword evidence="2" id="KW-0732">Signal</keyword>
<evidence type="ECO:0000313" key="3">
    <source>
        <dbReference type="EMBL" id="GBP36621.1"/>
    </source>
</evidence>
<gene>
    <name evidence="3" type="ORF">EVAR_35205_1</name>
</gene>
<feature type="chain" id="PRO_5020022607" evidence="2">
    <location>
        <begin position="27"/>
        <end position="194"/>
    </location>
</feature>
<reference evidence="3 4" key="1">
    <citation type="journal article" date="2019" name="Commun. Biol.">
        <title>The bagworm genome reveals a unique fibroin gene that provides high tensile strength.</title>
        <authorList>
            <person name="Kono N."/>
            <person name="Nakamura H."/>
            <person name="Ohtoshi R."/>
            <person name="Tomita M."/>
            <person name="Numata K."/>
            <person name="Arakawa K."/>
        </authorList>
    </citation>
    <scope>NUCLEOTIDE SEQUENCE [LARGE SCALE GENOMIC DNA]</scope>
</reference>
<feature type="region of interest" description="Disordered" evidence="1">
    <location>
        <begin position="62"/>
        <end position="89"/>
    </location>
</feature>
<feature type="signal peptide" evidence="2">
    <location>
        <begin position="1"/>
        <end position="26"/>
    </location>
</feature>
<name>A0A4C1VCP2_EUMVA</name>
<keyword evidence="4" id="KW-1185">Reference proteome</keyword>
<accession>A0A4C1VCP2</accession>
<evidence type="ECO:0000256" key="1">
    <source>
        <dbReference type="SAM" id="MobiDB-lite"/>
    </source>
</evidence>
<dbReference type="EMBL" id="BGZK01000321">
    <property type="protein sequence ID" value="GBP36621.1"/>
    <property type="molecule type" value="Genomic_DNA"/>
</dbReference>